<dbReference type="EMBL" id="FPBV01000001">
    <property type="protein sequence ID" value="SFU37616.1"/>
    <property type="molecule type" value="Genomic_DNA"/>
</dbReference>
<evidence type="ECO:0000256" key="2">
    <source>
        <dbReference type="ARBA" id="ARBA00022475"/>
    </source>
</evidence>
<evidence type="ECO:0000256" key="5">
    <source>
        <dbReference type="ARBA" id="ARBA00022989"/>
    </source>
</evidence>
<feature type="domain" description="TRAP C4-dicarboxylate transport system permease DctM subunit" evidence="8">
    <location>
        <begin position="8"/>
        <end position="415"/>
    </location>
</feature>
<keyword evidence="3" id="KW-0997">Cell inner membrane</keyword>
<name>A0A1I7FNL2_9BACL</name>
<evidence type="ECO:0000256" key="4">
    <source>
        <dbReference type="ARBA" id="ARBA00022692"/>
    </source>
</evidence>
<evidence type="ECO:0000256" key="7">
    <source>
        <dbReference type="SAM" id="Phobius"/>
    </source>
</evidence>
<feature type="transmembrane region" description="Helical" evidence="7">
    <location>
        <begin position="358"/>
        <end position="382"/>
    </location>
</feature>
<dbReference type="Proteomes" id="UP000183508">
    <property type="component" value="Unassembled WGS sequence"/>
</dbReference>
<keyword evidence="10" id="KW-1185">Reference proteome</keyword>
<feature type="transmembrane region" description="Helical" evidence="7">
    <location>
        <begin position="6"/>
        <end position="35"/>
    </location>
</feature>
<keyword evidence="5 7" id="KW-1133">Transmembrane helix</keyword>
<keyword evidence="2" id="KW-1003">Cell membrane</keyword>
<evidence type="ECO:0000313" key="10">
    <source>
        <dbReference type="Proteomes" id="UP000183508"/>
    </source>
</evidence>
<protein>
    <submittedName>
        <fullName evidence="9">TRAP transporter, DctM subunit</fullName>
    </submittedName>
</protein>
<dbReference type="eggNOG" id="COG1593">
    <property type="taxonomic scope" value="Bacteria"/>
</dbReference>
<proteinExistence type="predicted"/>
<feature type="transmembrane region" description="Helical" evidence="7">
    <location>
        <begin position="241"/>
        <end position="260"/>
    </location>
</feature>
<feature type="transmembrane region" description="Helical" evidence="7">
    <location>
        <begin position="272"/>
        <end position="292"/>
    </location>
</feature>
<comment type="subcellular location">
    <subcellularLocation>
        <location evidence="1">Cell inner membrane</location>
        <topology evidence="1">Multi-pass membrane protein</topology>
    </subcellularLocation>
</comment>
<dbReference type="GO" id="GO:0005886">
    <property type="term" value="C:plasma membrane"/>
    <property type="evidence" value="ECO:0007669"/>
    <property type="project" value="UniProtKB-SubCell"/>
</dbReference>
<dbReference type="GO" id="GO:0022857">
    <property type="term" value="F:transmembrane transporter activity"/>
    <property type="evidence" value="ECO:0007669"/>
    <property type="project" value="TreeGrafter"/>
</dbReference>
<dbReference type="PANTHER" id="PTHR33362:SF2">
    <property type="entry name" value="TRAP TRANSPORTER LARGE PERMEASE PROTEIN"/>
    <property type="match status" value="1"/>
</dbReference>
<dbReference type="InterPro" id="IPR010656">
    <property type="entry name" value="DctM"/>
</dbReference>
<keyword evidence="4 7" id="KW-0812">Transmembrane</keyword>
<evidence type="ECO:0000256" key="6">
    <source>
        <dbReference type="ARBA" id="ARBA00023136"/>
    </source>
</evidence>
<reference evidence="10" key="1">
    <citation type="submission" date="2016-10" db="EMBL/GenBank/DDBJ databases">
        <authorList>
            <person name="Varghese N."/>
        </authorList>
    </citation>
    <scope>NUCLEOTIDE SEQUENCE [LARGE SCALE GENOMIC DNA]</scope>
    <source>
        <strain evidence="10">DSM 17980</strain>
    </source>
</reference>
<feature type="transmembrane region" description="Helical" evidence="7">
    <location>
        <begin position="169"/>
        <end position="191"/>
    </location>
</feature>
<dbReference type="InterPro" id="IPR004681">
    <property type="entry name" value="TRAP_DctM"/>
</dbReference>
<feature type="transmembrane region" description="Helical" evidence="7">
    <location>
        <begin position="47"/>
        <end position="68"/>
    </location>
</feature>
<feature type="transmembrane region" description="Helical" evidence="7">
    <location>
        <begin position="312"/>
        <end position="328"/>
    </location>
</feature>
<accession>A0A1I7FNL2</accession>
<sequence>MATWILIGSFVLGVLLRVPVALALVISSFLTAWYLGVPLEVVGQRMLSGINSWSLLAIPLFILAGEIMGEGGLSQRIIDFSNLLVGRLRGGLALVNVVACMFFGGITGSAVADASSIGSIMIPMMRQKGYDKDYAVGVTITGSIQGLIVPPSHNIILYALVAGGVSINALFAAGIAPGILLCLALMGLSYAMAVRRGYPKEVLPPVREWPRIVAHGLLSLTVAFIIIGGILFGVFTANESAAIAVVYAFILVFVGFRSASLRQIHRVLVATFYRLSAVLFLICASAAFSWFLSYLQVPDQVMRALTSVSNNRYVVLLLINLILLLLGLMMDMAPLILIATPILLPVVTHFGMDPVQFGIVMMLNLGIGLLHPPVGSVLFVGCTIGEISVERMTVAMIPFLLLLFAVLMVITYVPAVTLTLPHLLPNA</sequence>
<dbReference type="PIRSF" id="PIRSF006066">
    <property type="entry name" value="HI0050"/>
    <property type="match status" value="1"/>
</dbReference>
<evidence type="ECO:0000256" key="3">
    <source>
        <dbReference type="ARBA" id="ARBA00022519"/>
    </source>
</evidence>
<dbReference type="NCBIfam" id="TIGR00786">
    <property type="entry name" value="dctM"/>
    <property type="match status" value="1"/>
</dbReference>
<evidence type="ECO:0000256" key="1">
    <source>
        <dbReference type="ARBA" id="ARBA00004429"/>
    </source>
</evidence>
<feature type="transmembrane region" description="Helical" evidence="7">
    <location>
        <begin position="212"/>
        <end position="235"/>
    </location>
</feature>
<dbReference type="OrthoDB" id="9785600at2"/>
<gene>
    <name evidence="9" type="ORF">SAMN05421543_101353</name>
</gene>
<dbReference type="Pfam" id="PF06808">
    <property type="entry name" value="DctM"/>
    <property type="match status" value="1"/>
</dbReference>
<feature type="transmembrane region" description="Helical" evidence="7">
    <location>
        <begin position="394"/>
        <end position="415"/>
    </location>
</feature>
<organism evidence="9 10">
    <name type="scientific">Alicyclobacillus macrosporangiidus</name>
    <dbReference type="NCBI Taxonomy" id="392015"/>
    <lineage>
        <taxon>Bacteria</taxon>
        <taxon>Bacillati</taxon>
        <taxon>Bacillota</taxon>
        <taxon>Bacilli</taxon>
        <taxon>Bacillales</taxon>
        <taxon>Alicyclobacillaceae</taxon>
        <taxon>Alicyclobacillus</taxon>
    </lineage>
</organism>
<dbReference type="RefSeq" id="WP_074948926.1">
    <property type="nucleotide sequence ID" value="NZ_FPBV01000001.1"/>
</dbReference>
<feature type="transmembrane region" description="Helical" evidence="7">
    <location>
        <begin position="133"/>
        <end position="149"/>
    </location>
</feature>
<dbReference type="STRING" id="392015.SAMN05421543_101353"/>
<evidence type="ECO:0000259" key="8">
    <source>
        <dbReference type="Pfam" id="PF06808"/>
    </source>
</evidence>
<keyword evidence="6 7" id="KW-0472">Membrane</keyword>
<feature type="transmembrane region" description="Helical" evidence="7">
    <location>
        <begin position="88"/>
        <end position="112"/>
    </location>
</feature>
<dbReference type="AlphaFoldDB" id="A0A1I7FNL2"/>
<dbReference type="PANTHER" id="PTHR33362">
    <property type="entry name" value="SIALIC ACID TRAP TRANSPORTER PERMEASE PROTEIN SIAT-RELATED"/>
    <property type="match status" value="1"/>
</dbReference>
<evidence type="ECO:0000313" key="9">
    <source>
        <dbReference type="EMBL" id="SFU37616.1"/>
    </source>
</evidence>